<dbReference type="RefSeq" id="WP_118895057.1">
    <property type="nucleotide sequence ID" value="NZ_CP023009.1"/>
</dbReference>
<evidence type="ECO:0000313" key="2">
    <source>
        <dbReference type="Proteomes" id="UP000263881"/>
    </source>
</evidence>
<accession>A0AAD0SIF4</accession>
<gene>
    <name evidence="1" type="ORF">CKQ53_12895</name>
</gene>
<dbReference type="EMBL" id="CP023009">
    <property type="protein sequence ID" value="AXW87776.1"/>
    <property type="molecule type" value="Genomic_DNA"/>
</dbReference>
<keyword evidence="2" id="KW-1185">Reference proteome</keyword>
<proteinExistence type="predicted"/>
<name>A0AAD0SIF4_9GAMM</name>
<dbReference type="KEGG" id="lbq:CKQ53_12895"/>
<reference evidence="1 2" key="1">
    <citation type="submission" date="2017-08" db="EMBL/GenBank/DDBJ databases">
        <title>Comparative genomics of bacteria isolated from necrotic lesions of AOD affected trees.</title>
        <authorList>
            <person name="Doonan J."/>
            <person name="Denman S."/>
            <person name="McDonald J.E."/>
        </authorList>
    </citation>
    <scope>NUCLEOTIDE SEQUENCE [LARGE SCALE GENOMIC DNA]</scope>
    <source>
        <strain evidence="1 2">477</strain>
    </source>
</reference>
<sequence>MKPEIENAIRAVARRCRDEIIAARKGHPASEYDQITTPIVNKHAATITALPLGKFSARLWLCYFVRVVDSEARQ</sequence>
<dbReference type="Proteomes" id="UP000263881">
    <property type="component" value="Chromosome"/>
</dbReference>
<evidence type="ECO:0000313" key="1">
    <source>
        <dbReference type="EMBL" id="AXW87776.1"/>
    </source>
</evidence>
<organism evidence="1 2">
    <name type="scientific">Lonsdalea britannica</name>
    <dbReference type="NCBI Taxonomy" id="1082704"/>
    <lineage>
        <taxon>Bacteria</taxon>
        <taxon>Pseudomonadati</taxon>
        <taxon>Pseudomonadota</taxon>
        <taxon>Gammaproteobacteria</taxon>
        <taxon>Enterobacterales</taxon>
        <taxon>Pectobacteriaceae</taxon>
        <taxon>Lonsdalea</taxon>
    </lineage>
</organism>
<dbReference type="AlphaFoldDB" id="A0AAD0SIF4"/>
<protein>
    <submittedName>
        <fullName evidence="1">Uncharacterized protein</fullName>
    </submittedName>
</protein>